<dbReference type="Proteomes" id="UP001163846">
    <property type="component" value="Unassembled WGS sequence"/>
</dbReference>
<evidence type="ECO:0000313" key="3">
    <source>
        <dbReference type="EMBL" id="KAJ3835865.1"/>
    </source>
</evidence>
<feature type="domain" description="DUF6697" evidence="2">
    <location>
        <begin position="2"/>
        <end position="136"/>
    </location>
</feature>
<dbReference type="Pfam" id="PF20411">
    <property type="entry name" value="DUF6697"/>
    <property type="match status" value="1"/>
</dbReference>
<evidence type="ECO:0000259" key="2">
    <source>
        <dbReference type="Pfam" id="PF20411"/>
    </source>
</evidence>
<feature type="non-terminal residue" evidence="3">
    <location>
        <position position="168"/>
    </location>
</feature>
<evidence type="ECO:0000256" key="1">
    <source>
        <dbReference type="SAM" id="MobiDB-lite"/>
    </source>
</evidence>
<dbReference type="InterPro" id="IPR046520">
    <property type="entry name" value="DUF6697"/>
</dbReference>
<feature type="region of interest" description="Disordered" evidence="1">
    <location>
        <begin position="148"/>
        <end position="168"/>
    </location>
</feature>
<reference evidence="3" key="1">
    <citation type="submission" date="2022-08" db="EMBL/GenBank/DDBJ databases">
        <authorList>
            <consortium name="DOE Joint Genome Institute"/>
            <person name="Min B."/>
            <person name="Riley R."/>
            <person name="Sierra-Patev S."/>
            <person name="Naranjo-Ortiz M."/>
            <person name="Looney B."/>
            <person name="Konkel Z."/>
            <person name="Slot J.C."/>
            <person name="Sakamoto Y."/>
            <person name="Steenwyk J.L."/>
            <person name="Rokas A."/>
            <person name="Carro J."/>
            <person name="Camarero S."/>
            <person name="Ferreira P."/>
            <person name="Molpeceres G."/>
            <person name="Ruiz-Duenas F.J."/>
            <person name="Serrano A."/>
            <person name="Henrissat B."/>
            <person name="Drula E."/>
            <person name="Hughes K.W."/>
            <person name="Mata J.L."/>
            <person name="Ishikawa N.K."/>
            <person name="Vargas-Isla R."/>
            <person name="Ushijima S."/>
            <person name="Smith C.A."/>
            <person name="Ahrendt S."/>
            <person name="Andreopoulos W."/>
            <person name="He G."/>
            <person name="Labutti K."/>
            <person name="Lipzen A."/>
            <person name="Ng V."/>
            <person name="Sandor L."/>
            <person name="Barry K."/>
            <person name="Martinez A.T."/>
            <person name="Xiao Y."/>
            <person name="Gibbons J.G."/>
            <person name="Terashima K."/>
            <person name="Hibbett D.S."/>
            <person name="Grigoriev I.V."/>
        </authorList>
    </citation>
    <scope>NUCLEOTIDE SEQUENCE</scope>
    <source>
        <strain evidence="3">TFB9207</strain>
    </source>
</reference>
<dbReference type="AlphaFoldDB" id="A0AA38P3X9"/>
<gene>
    <name evidence="3" type="ORF">F5878DRAFT_626743</name>
</gene>
<dbReference type="EMBL" id="MU806369">
    <property type="protein sequence ID" value="KAJ3835865.1"/>
    <property type="molecule type" value="Genomic_DNA"/>
</dbReference>
<comment type="caution">
    <text evidence="3">The sequence shown here is derived from an EMBL/GenBank/DDBJ whole genome shotgun (WGS) entry which is preliminary data.</text>
</comment>
<proteinExistence type="predicted"/>
<name>A0AA38P3X9_9AGAR</name>
<sequence length="168" mass="19166">MRKPGDPGVLFTANSEAEMTLDRCSVFVKLDLKNACWDYMGEYKIFPRSKIGGMGQGRGWYEQLPARVHWFMENDLRHKNKHRFFRQRVAQRLGRGPSSLTYADCGAAVVNGDEEINLVFLECIGYDEYFANDILKHLDQQAAEKALADGERTHEARMEIDQKGDGST</sequence>
<organism evidence="3 4">
    <name type="scientific">Lentinula raphanica</name>
    <dbReference type="NCBI Taxonomy" id="153919"/>
    <lineage>
        <taxon>Eukaryota</taxon>
        <taxon>Fungi</taxon>
        <taxon>Dikarya</taxon>
        <taxon>Basidiomycota</taxon>
        <taxon>Agaricomycotina</taxon>
        <taxon>Agaricomycetes</taxon>
        <taxon>Agaricomycetidae</taxon>
        <taxon>Agaricales</taxon>
        <taxon>Marasmiineae</taxon>
        <taxon>Omphalotaceae</taxon>
        <taxon>Lentinula</taxon>
    </lineage>
</organism>
<evidence type="ECO:0000313" key="4">
    <source>
        <dbReference type="Proteomes" id="UP001163846"/>
    </source>
</evidence>
<protein>
    <recommendedName>
        <fullName evidence="2">DUF6697 domain-containing protein</fullName>
    </recommendedName>
</protein>
<keyword evidence="4" id="KW-1185">Reference proteome</keyword>
<accession>A0AA38P3X9</accession>